<dbReference type="InterPro" id="IPR036259">
    <property type="entry name" value="MFS_trans_sf"/>
</dbReference>
<proteinExistence type="predicted"/>
<dbReference type="PANTHER" id="PTHR23531:SF1">
    <property type="entry name" value="QUINOLENE RESISTANCE PROTEIN NORA"/>
    <property type="match status" value="1"/>
</dbReference>
<dbReference type="RefSeq" id="WP_245692695.1">
    <property type="nucleotide sequence ID" value="NZ_CP155571.1"/>
</dbReference>
<name>A0ABZ3IXZ5_SPOA4</name>
<organism evidence="8 9">
    <name type="scientific">Sporomusa acidovorans (strain ATCC 49682 / DSM 3132 / Mol)</name>
    <dbReference type="NCBI Taxonomy" id="1123286"/>
    <lineage>
        <taxon>Bacteria</taxon>
        <taxon>Bacillati</taxon>
        <taxon>Bacillota</taxon>
        <taxon>Negativicutes</taxon>
        <taxon>Selenomonadales</taxon>
        <taxon>Sporomusaceae</taxon>
        <taxon>Sporomusa</taxon>
    </lineage>
</organism>
<dbReference type="InterPro" id="IPR020846">
    <property type="entry name" value="MFS_dom"/>
</dbReference>
<evidence type="ECO:0000256" key="2">
    <source>
        <dbReference type="ARBA" id="ARBA00022448"/>
    </source>
</evidence>
<evidence type="ECO:0000259" key="7">
    <source>
        <dbReference type="PROSITE" id="PS50850"/>
    </source>
</evidence>
<comment type="subcellular location">
    <subcellularLocation>
        <location evidence="1">Cell membrane</location>
        <topology evidence="1">Multi-pass membrane protein</topology>
    </subcellularLocation>
</comment>
<dbReference type="PROSITE" id="PS50850">
    <property type="entry name" value="MFS"/>
    <property type="match status" value="1"/>
</dbReference>
<evidence type="ECO:0000313" key="9">
    <source>
        <dbReference type="Proteomes" id="UP000216052"/>
    </source>
</evidence>
<evidence type="ECO:0000256" key="4">
    <source>
        <dbReference type="ARBA" id="ARBA00022989"/>
    </source>
</evidence>
<evidence type="ECO:0000256" key="5">
    <source>
        <dbReference type="ARBA" id="ARBA00023136"/>
    </source>
</evidence>
<feature type="domain" description="Major facilitator superfamily (MFS) profile" evidence="7">
    <location>
        <begin position="1"/>
        <end position="104"/>
    </location>
</feature>
<evidence type="ECO:0000313" key="8">
    <source>
        <dbReference type="EMBL" id="XFO70632.1"/>
    </source>
</evidence>
<keyword evidence="4 6" id="KW-1133">Transmembrane helix</keyword>
<dbReference type="Gene3D" id="1.20.1250.20">
    <property type="entry name" value="MFS general substrate transporter like domains"/>
    <property type="match status" value="1"/>
</dbReference>
<gene>
    <name evidence="8" type="primary">yhhS_1</name>
    <name evidence="8" type="ORF">SPACI_006310</name>
</gene>
<dbReference type="Proteomes" id="UP000216052">
    <property type="component" value="Chromosome"/>
</dbReference>
<dbReference type="InterPro" id="IPR005829">
    <property type="entry name" value="Sugar_transporter_CS"/>
</dbReference>
<dbReference type="Pfam" id="PF07690">
    <property type="entry name" value="MFS_1"/>
    <property type="match status" value="1"/>
</dbReference>
<feature type="transmembrane region" description="Helical" evidence="6">
    <location>
        <begin position="37"/>
        <end position="58"/>
    </location>
</feature>
<protein>
    <submittedName>
        <fullName evidence="8">MFS-type transporter YhhS</fullName>
    </submittedName>
</protein>
<keyword evidence="5 6" id="KW-0472">Membrane</keyword>
<keyword evidence="3 6" id="KW-0812">Transmembrane</keyword>
<dbReference type="InterPro" id="IPR011701">
    <property type="entry name" value="MFS"/>
</dbReference>
<reference evidence="8" key="1">
    <citation type="submission" date="2024-05" db="EMBL/GenBank/DDBJ databases">
        <title>Isolation and characterization of Sporomusa carbonis sp. nov., a carboxydotrophic hydrogenogen in the genus of Sporomusa isolated from a charcoal burning pile.</title>
        <authorList>
            <person name="Boeer T."/>
            <person name="Rosenbaum F."/>
            <person name="Eysell L."/>
            <person name="Mueller V."/>
            <person name="Daniel R."/>
            <person name="Poehlein A."/>
        </authorList>
    </citation>
    <scope>NUCLEOTIDE SEQUENCE [LARGE SCALE GENOMIC DNA]</scope>
    <source>
        <strain evidence="8">DSM 3132</strain>
    </source>
</reference>
<dbReference type="PANTHER" id="PTHR23531">
    <property type="entry name" value="QUINOLENE RESISTANCE PROTEIN NORA"/>
    <property type="match status" value="1"/>
</dbReference>
<dbReference type="SUPFAM" id="SSF103473">
    <property type="entry name" value="MFS general substrate transporter"/>
    <property type="match status" value="1"/>
</dbReference>
<keyword evidence="2" id="KW-0813">Transport</keyword>
<evidence type="ECO:0000256" key="6">
    <source>
        <dbReference type="SAM" id="Phobius"/>
    </source>
</evidence>
<dbReference type="PROSITE" id="PS00217">
    <property type="entry name" value="SUGAR_TRANSPORT_2"/>
    <property type="match status" value="1"/>
</dbReference>
<accession>A0ABZ3IXZ5</accession>
<evidence type="ECO:0000256" key="1">
    <source>
        <dbReference type="ARBA" id="ARBA00004651"/>
    </source>
</evidence>
<evidence type="ECO:0000256" key="3">
    <source>
        <dbReference type="ARBA" id="ARBA00022692"/>
    </source>
</evidence>
<sequence>MLIIAGGLFGIGFGAVFPSLVLLLVQKTAESNRGTALSILTAAGDIGNALSTAILGVVAEHLGYPFLFSAVAVTLFMGTYGFYFIVSKKTPPLASGTEKSASLF</sequence>
<feature type="transmembrane region" description="Helical" evidence="6">
    <location>
        <begin position="64"/>
        <end position="86"/>
    </location>
</feature>
<feature type="transmembrane region" description="Helical" evidence="6">
    <location>
        <begin position="6"/>
        <end position="25"/>
    </location>
</feature>
<keyword evidence="9" id="KW-1185">Reference proteome</keyword>
<dbReference type="InterPro" id="IPR052714">
    <property type="entry name" value="MFS_Exporter"/>
</dbReference>
<dbReference type="EMBL" id="CP155571">
    <property type="protein sequence ID" value="XFO70632.1"/>
    <property type="molecule type" value="Genomic_DNA"/>
</dbReference>